<gene>
    <name evidence="11" type="ORF">Q0590_05575</name>
</gene>
<comment type="caution">
    <text evidence="11">The sequence shown here is derived from an EMBL/GenBank/DDBJ whole genome shotgun (WGS) entry which is preliminary data.</text>
</comment>
<accession>A0ABT8R3D2</accession>
<dbReference type="Gene3D" id="2.170.130.10">
    <property type="entry name" value="TonB-dependent receptor, plug domain"/>
    <property type="match status" value="1"/>
</dbReference>
<comment type="similarity">
    <text evidence="8">Belongs to the TonB-dependent receptor family.</text>
</comment>
<evidence type="ECO:0000259" key="10">
    <source>
        <dbReference type="Pfam" id="PF07715"/>
    </source>
</evidence>
<dbReference type="InterPro" id="IPR036942">
    <property type="entry name" value="Beta-barrel_TonB_sf"/>
</dbReference>
<keyword evidence="11" id="KW-0675">Receptor</keyword>
<evidence type="ECO:0000256" key="8">
    <source>
        <dbReference type="PROSITE-ProRule" id="PRU01360"/>
    </source>
</evidence>
<dbReference type="InterPro" id="IPR039426">
    <property type="entry name" value="TonB-dep_rcpt-like"/>
</dbReference>
<dbReference type="EMBL" id="JAUKPO010000002">
    <property type="protein sequence ID" value="MDO1445708.1"/>
    <property type="molecule type" value="Genomic_DNA"/>
</dbReference>
<organism evidence="11 12">
    <name type="scientific">Rhodocytophaga aerolata</name>
    <dbReference type="NCBI Taxonomy" id="455078"/>
    <lineage>
        <taxon>Bacteria</taxon>
        <taxon>Pseudomonadati</taxon>
        <taxon>Bacteroidota</taxon>
        <taxon>Cytophagia</taxon>
        <taxon>Cytophagales</taxon>
        <taxon>Rhodocytophagaceae</taxon>
        <taxon>Rhodocytophaga</taxon>
    </lineage>
</organism>
<evidence type="ECO:0000313" key="11">
    <source>
        <dbReference type="EMBL" id="MDO1445708.1"/>
    </source>
</evidence>
<dbReference type="SUPFAM" id="SSF56935">
    <property type="entry name" value="Porins"/>
    <property type="match status" value="1"/>
</dbReference>
<proteinExistence type="inferred from homology"/>
<feature type="signal peptide" evidence="9">
    <location>
        <begin position="1"/>
        <end position="22"/>
    </location>
</feature>
<keyword evidence="7 8" id="KW-0998">Cell outer membrane</keyword>
<evidence type="ECO:0000256" key="9">
    <source>
        <dbReference type="SAM" id="SignalP"/>
    </source>
</evidence>
<evidence type="ECO:0000256" key="4">
    <source>
        <dbReference type="ARBA" id="ARBA00022692"/>
    </source>
</evidence>
<keyword evidence="6 8" id="KW-0472">Membrane</keyword>
<sequence>MKQLLTALLVVSFTYSSFQVQAQEKPKEKEVEDLIDLSLEELMNVEIVSASKKAEGLFDAPLSASVLTKEEIKRSGATSIMEAFRLIPGLIVREQTNGNFDVHVRGLDNVPPNSVMVNSANTTTLVMIDNRPVYNYLQGGTLWETLPIDLNDVERIEVVRGPAASMYGPNSVSGVIHIITRKPTKEGVYALANTQYGTNRTAIANASVGYQKANMFTMGMSGNFQKREREEVSYYRIYDNRYVSMPDSLYNSSATGQEQSYLVNSQERYPHPAVSMNKHAVNAFVGYQPAKEVQVNVTTGLQNSHVQSAYAENLNTPLSTVMSTTKYADLKVNAYGLTGQFSYTDGTQNPVAGGVGAKYDFNTLDAYMEYGFSIKKLSLKPGLTYRKAVYDDRKYWDVESNQGLISGKGEVITYAASMRGDYTLLKDKLRLIGSIRADKFNYPDKLYASYQIAANYKLNDKHLFRLVQSRANRSPFIYDTYLDKTFIGQAQVAPNVFIPTETHVHGSRDLKLVTSEMTEAGYRVKAATNLQLDVEVFRTLTRNYAEFVQDKSVFTPGESIKTDISIYNLPMMVRQHGVTVSANYVINKIQVKPFVTLQETKLKDYSSSYNTPEFSQTTNVNSGIGTATAHKGTPTVYGGAYLNYQVHPKWNINLNGYYFSAQTFYHRENLKFADGVRGVDVIGAKFISSAKVSYSPVKRLDVFLTGRNLTSNGSREFYRADKIGASVLGGLTFEF</sequence>
<keyword evidence="4 8" id="KW-0812">Transmembrane</keyword>
<keyword evidence="2 8" id="KW-0813">Transport</keyword>
<dbReference type="Gene3D" id="2.40.170.20">
    <property type="entry name" value="TonB-dependent receptor, beta-barrel domain"/>
    <property type="match status" value="1"/>
</dbReference>
<evidence type="ECO:0000256" key="6">
    <source>
        <dbReference type="ARBA" id="ARBA00023136"/>
    </source>
</evidence>
<dbReference type="Proteomes" id="UP001168528">
    <property type="component" value="Unassembled WGS sequence"/>
</dbReference>
<dbReference type="InterPro" id="IPR037066">
    <property type="entry name" value="Plug_dom_sf"/>
</dbReference>
<keyword evidence="3 8" id="KW-1134">Transmembrane beta strand</keyword>
<evidence type="ECO:0000256" key="3">
    <source>
        <dbReference type="ARBA" id="ARBA00022452"/>
    </source>
</evidence>
<evidence type="ECO:0000313" key="12">
    <source>
        <dbReference type="Proteomes" id="UP001168528"/>
    </source>
</evidence>
<keyword evidence="5 9" id="KW-0732">Signal</keyword>
<dbReference type="RefSeq" id="WP_302036509.1">
    <property type="nucleotide sequence ID" value="NZ_JAUKPO010000002.1"/>
</dbReference>
<name>A0ABT8R3D2_9BACT</name>
<evidence type="ECO:0000256" key="1">
    <source>
        <dbReference type="ARBA" id="ARBA00004571"/>
    </source>
</evidence>
<evidence type="ECO:0000256" key="5">
    <source>
        <dbReference type="ARBA" id="ARBA00022729"/>
    </source>
</evidence>
<reference evidence="11" key="1">
    <citation type="submission" date="2023-07" db="EMBL/GenBank/DDBJ databases">
        <title>The genome sequence of Rhodocytophaga aerolata KACC 12507.</title>
        <authorList>
            <person name="Zhang X."/>
        </authorList>
    </citation>
    <scope>NUCLEOTIDE SEQUENCE</scope>
    <source>
        <strain evidence="11">KACC 12507</strain>
    </source>
</reference>
<evidence type="ECO:0000256" key="7">
    <source>
        <dbReference type="ARBA" id="ARBA00023237"/>
    </source>
</evidence>
<dbReference type="PANTHER" id="PTHR30069:SF29">
    <property type="entry name" value="HEMOGLOBIN AND HEMOGLOBIN-HAPTOGLOBIN-BINDING PROTEIN 1-RELATED"/>
    <property type="match status" value="1"/>
</dbReference>
<evidence type="ECO:0000256" key="2">
    <source>
        <dbReference type="ARBA" id="ARBA00022448"/>
    </source>
</evidence>
<dbReference type="Pfam" id="PF07715">
    <property type="entry name" value="Plug"/>
    <property type="match status" value="1"/>
</dbReference>
<dbReference type="PANTHER" id="PTHR30069">
    <property type="entry name" value="TONB-DEPENDENT OUTER MEMBRANE RECEPTOR"/>
    <property type="match status" value="1"/>
</dbReference>
<feature type="chain" id="PRO_5047178131" evidence="9">
    <location>
        <begin position="23"/>
        <end position="735"/>
    </location>
</feature>
<keyword evidence="12" id="KW-1185">Reference proteome</keyword>
<feature type="domain" description="TonB-dependent receptor plug" evidence="10">
    <location>
        <begin position="59"/>
        <end position="175"/>
    </location>
</feature>
<protein>
    <submittedName>
        <fullName evidence="11">TonB-dependent receptor plug domain-containing protein</fullName>
    </submittedName>
</protein>
<comment type="subcellular location">
    <subcellularLocation>
        <location evidence="1 8">Cell outer membrane</location>
        <topology evidence="1 8">Multi-pass membrane protein</topology>
    </subcellularLocation>
</comment>
<dbReference type="PROSITE" id="PS52016">
    <property type="entry name" value="TONB_DEPENDENT_REC_3"/>
    <property type="match status" value="1"/>
</dbReference>
<dbReference type="InterPro" id="IPR012910">
    <property type="entry name" value="Plug_dom"/>
</dbReference>